<dbReference type="EMBL" id="ASPP01013513">
    <property type="protein sequence ID" value="ETO19568.1"/>
    <property type="molecule type" value="Genomic_DNA"/>
</dbReference>
<sequence>MSPFKKKLKTQQKKKKRNDLLTLYPRLKDKVVKHIVYTHYHPDHTFGTKGWVDDDKNPPIVIAHPQTTKELERILSLTSTITHIRAKRQFGSILKELQDGFNTTKGKHNFSHHEHSHTCMDSHHDHDHDRQDEDEQLRMEQRFQNDSGIFVNSGIGPFLMYGDPLDRSMFYPTLILNRSVEVLDLDG</sequence>
<feature type="region of interest" description="Disordered" evidence="1">
    <location>
        <begin position="108"/>
        <end position="133"/>
    </location>
</feature>
<comment type="caution">
    <text evidence="2">The sequence shown here is derived from an EMBL/GenBank/DDBJ whole genome shotgun (WGS) entry which is preliminary data.</text>
</comment>
<evidence type="ECO:0000313" key="3">
    <source>
        <dbReference type="Proteomes" id="UP000023152"/>
    </source>
</evidence>
<dbReference type="AlphaFoldDB" id="X6N0X7"/>
<evidence type="ECO:0000256" key="1">
    <source>
        <dbReference type="SAM" id="MobiDB-lite"/>
    </source>
</evidence>
<organism evidence="2 3">
    <name type="scientific">Reticulomyxa filosa</name>
    <dbReference type="NCBI Taxonomy" id="46433"/>
    <lineage>
        <taxon>Eukaryota</taxon>
        <taxon>Sar</taxon>
        <taxon>Rhizaria</taxon>
        <taxon>Retaria</taxon>
        <taxon>Foraminifera</taxon>
        <taxon>Monothalamids</taxon>
        <taxon>Reticulomyxidae</taxon>
        <taxon>Reticulomyxa</taxon>
    </lineage>
</organism>
<dbReference type="InterPro" id="IPR036866">
    <property type="entry name" value="RibonucZ/Hydroxyglut_hydro"/>
</dbReference>
<evidence type="ECO:0000313" key="2">
    <source>
        <dbReference type="EMBL" id="ETO19568.1"/>
    </source>
</evidence>
<dbReference type="Gene3D" id="3.60.15.30">
    <property type="entry name" value="Metallo-beta-lactamase domain"/>
    <property type="match status" value="1"/>
</dbReference>
<keyword evidence="3" id="KW-1185">Reference proteome</keyword>
<dbReference type="OrthoDB" id="449487at2759"/>
<dbReference type="SUPFAM" id="SSF56281">
    <property type="entry name" value="Metallo-hydrolase/oxidoreductase"/>
    <property type="match status" value="1"/>
</dbReference>
<reference evidence="2 3" key="1">
    <citation type="journal article" date="2013" name="Curr. Biol.">
        <title>The Genome of the Foraminiferan Reticulomyxa filosa.</title>
        <authorList>
            <person name="Glockner G."/>
            <person name="Hulsmann N."/>
            <person name="Schleicher M."/>
            <person name="Noegel A.A."/>
            <person name="Eichinger L."/>
            <person name="Gallinger C."/>
            <person name="Pawlowski J."/>
            <person name="Sierra R."/>
            <person name="Euteneuer U."/>
            <person name="Pillet L."/>
            <person name="Moustafa A."/>
            <person name="Platzer M."/>
            <person name="Groth M."/>
            <person name="Szafranski K."/>
            <person name="Schliwa M."/>
        </authorList>
    </citation>
    <scope>NUCLEOTIDE SEQUENCE [LARGE SCALE GENOMIC DNA]</scope>
</reference>
<dbReference type="Proteomes" id="UP000023152">
    <property type="component" value="Unassembled WGS sequence"/>
</dbReference>
<protein>
    <submittedName>
        <fullName evidence="2">Uncharacterized protein</fullName>
    </submittedName>
</protein>
<name>X6N0X7_RETFI</name>
<feature type="compositionally biased region" description="Basic and acidic residues" evidence="1">
    <location>
        <begin position="111"/>
        <end position="133"/>
    </location>
</feature>
<proteinExistence type="predicted"/>
<gene>
    <name evidence="2" type="ORF">RFI_17661</name>
</gene>
<accession>X6N0X7</accession>